<proteinExistence type="predicted"/>
<evidence type="ECO:0000256" key="1">
    <source>
        <dbReference type="ARBA" id="ARBA00004141"/>
    </source>
</evidence>
<evidence type="ECO:0000256" key="6">
    <source>
        <dbReference type="SAM" id="Phobius"/>
    </source>
</evidence>
<comment type="subcellular location">
    <subcellularLocation>
        <location evidence="1">Membrane</location>
        <topology evidence="1">Multi-pass membrane protein</topology>
    </subcellularLocation>
</comment>
<dbReference type="AlphaFoldDB" id="A0A067MCB9"/>
<keyword evidence="2 6" id="KW-0812">Transmembrane</keyword>
<evidence type="ECO:0000256" key="5">
    <source>
        <dbReference type="SAM" id="MobiDB-lite"/>
    </source>
</evidence>
<dbReference type="STRING" id="930990.A0A067MCB9"/>
<feature type="transmembrane region" description="Helical" evidence="6">
    <location>
        <begin position="262"/>
        <end position="280"/>
    </location>
</feature>
<organism evidence="7 8">
    <name type="scientific">Botryobasidium botryosum (strain FD-172 SS1)</name>
    <dbReference type="NCBI Taxonomy" id="930990"/>
    <lineage>
        <taxon>Eukaryota</taxon>
        <taxon>Fungi</taxon>
        <taxon>Dikarya</taxon>
        <taxon>Basidiomycota</taxon>
        <taxon>Agaricomycotina</taxon>
        <taxon>Agaricomycetes</taxon>
        <taxon>Cantharellales</taxon>
        <taxon>Botryobasidiaceae</taxon>
        <taxon>Botryobasidium</taxon>
    </lineage>
</organism>
<keyword evidence="3 6" id="KW-1133">Transmembrane helix</keyword>
<feature type="transmembrane region" description="Helical" evidence="6">
    <location>
        <begin position="76"/>
        <end position="96"/>
    </location>
</feature>
<dbReference type="SUPFAM" id="SSF81321">
    <property type="entry name" value="Family A G protein-coupled receptor-like"/>
    <property type="match status" value="1"/>
</dbReference>
<evidence type="ECO:0000313" key="7">
    <source>
        <dbReference type="EMBL" id="KDQ09241.1"/>
    </source>
</evidence>
<evidence type="ECO:0000256" key="3">
    <source>
        <dbReference type="ARBA" id="ARBA00022989"/>
    </source>
</evidence>
<feature type="region of interest" description="Disordered" evidence="5">
    <location>
        <begin position="319"/>
        <end position="377"/>
    </location>
</feature>
<reference evidence="8" key="1">
    <citation type="journal article" date="2014" name="Proc. Natl. Acad. Sci. U.S.A.">
        <title>Extensive sampling of basidiomycete genomes demonstrates inadequacy of the white-rot/brown-rot paradigm for wood decay fungi.</title>
        <authorList>
            <person name="Riley R."/>
            <person name="Salamov A.A."/>
            <person name="Brown D.W."/>
            <person name="Nagy L.G."/>
            <person name="Floudas D."/>
            <person name="Held B.W."/>
            <person name="Levasseur A."/>
            <person name="Lombard V."/>
            <person name="Morin E."/>
            <person name="Otillar R."/>
            <person name="Lindquist E.A."/>
            <person name="Sun H."/>
            <person name="LaButti K.M."/>
            <person name="Schmutz J."/>
            <person name="Jabbour D."/>
            <person name="Luo H."/>
            <person name="Baker S.E."/>
            <person name="Pisabarro A.G."/>
            <person name="Walton J.D."/>
            <person name="Blanchette R.A."/>
            <person name="Henrissat B."/>
            <person name="Martin F."/>
            <person name="Cullen D."/>
            <person name="Hibbett D.S."/>
            <person name="Grigoriev I.V."/>
        </authorList>
    </citation>
    <scope>NUCLEOTIDE SEQUENCE [LARGE SCALE GENOMIC DNA]</scope>
    <source>
        <strain evidence="8">FD-172 SS1</strain>
    </source>
</reference>
<keyword evidence="4 6" id="KW-0472">Membrane</keyword>
<dbReference type="Proteomes" id="UP000027195">
    <property type="component" value="Unassembled WGS sequence"/>
</dbReference>
<dbReference type="GO" id="GO:0007189">
    <property type="term" value="P:adenylate cyclase-activating G protein-coupled receptor signaling pathway"/>
    <property type="evidence" value="ECO:0007669"/>
    <property type="project" value="TreeGrafter"/>
</dbReference>
<feature type="transmembrane region" description="Helical" evidence="6">
    <location>
        <begin position="152"/>
        <end position="172"/>
    </location>
</feature>
<keyword evidence="8" id="KW-1185">Reference proteome</keyword>
<name>A0A067MCB9_BOTB1</name>
<feature type="transmembrane region" description="Helical" evidence="6">
    <location>
        <begin position="35"/>
        <end position="55"/>
    </location>
</feature>
<dbReference type="PANTHER" id="PTHR23112">
    <property type="entry name" value="G PROTEIN-COUPLED RECEPTOR 157-RELATED"/>
    <property type="match status" value="1"/>
</dbReference>
<evidence type="ECO:0000256" key="4">
    <source>
        <dbReference type="ARBA" id="ARBA00023136"/>
    </source>
</evidence>
<sequence>MSPTSPMGVRDFLSAPSLAATQSSGPPLSEFGPRLGVVFIVQAGIISAVAVIYVLSYKLVLTARYIVTGESRWTHVGIYFVNLMVADAFLATGDIMNARWVSEGAVIQGDFCKAQAIFKQFGDTGVALSTLAITIHTFVLLFFNVQMPSTPIVPSLVIVLIWLIVGLAVGIGSTVNPQYYAPTGYWCWIQHQYVAGQYASEYAWMWFTALVNIVLYVPLYFRLRGNITVGGRSIRWRWLKSSQDAWNGARANEASAAARKMLWYPVAYVVMVLPISAVRFRAFYSYNVPYQATFFCDVLLGLSGAINATLYTLTRPALRPHPRPASHHRRNTSDITTVMSENARGVPRSSVTFDHKDSQHREPGVQSSSHLSWDPTSSFAQPEAAIIRSVYSPTGSR</sequence>
<feature type="compositionally biased region" description="Basic and acidic residues" evidence="5">
    <location>
        <begin position="353"/>
        <end position="363"/>
    </location>
</feature>
<gene>
    <name evidence="7" type="ORF">BOTBODRAFT_37150</name>
</gene>
<accession>A0A067MCB9</accession>
<dbReference type="EMBL" id="KL198080">
    <property type="protein sequence ID" value="KDQ09241.1"/>
    <property type="molecule type" value="Genomic_DNA"/>
</dbReference>
<evidence type="ECO:0008006" key="9">
    <source>
        <dbReference type="Google" id="ProtNLM"/>
    </source>
</evidence>
<evidence type="ECO:0000256" key="2">
    <source>
        <dbReference type="ARBA" id="ARBA00022692"/>
    </source>
</evidence>
<dbReference type="OrthoDB" id="100006at2759"/>
<feature type="compositionally biased region" description="Polar residues" evidence="5">
    <location>
        <begin position="365"/>
        <end position="377"/>
    </location>
</feature>
<dbReference type="GO" id="GO:0004930">
    <property type="term" value="F:G protein-coupled receptor activity"/>
    <property type="evidence" value="ECO:0007669"/>
    <property type="project" value="TreeGrafter"/>
</dbReference>
<dbReference type="GO" id="GO:0005886">
    <property type="term" value="C:plasma membrane"/>
    <property type="evidence" value="ECO:0007669"/>
    <property type="project" value="TreeGrafter"/>
</dbReference>
<protein>
    <recommendedName>
        <fullName evidence="9">Glucose receptor Git3 N-terminal domain-containing protein</fullName>
    </recommendedName>
</protein>
<dbReference type="HOGENOM" id="CLU_027149_0_0_1"/>
<dbReference type="InParanoid" id="A0A067MCB9"/>
<feature type="transmembrane region" description="Helical" evidence="6">
    <location>
        <begin position="292"/>
        <end position="313"/>
    </location>
</feature>
<feature type="transmembrane region" description="Helical" evidence="6">
    <location>
        <begin position="203"/>
        <end position="223"/>
    </location>
</feature>
<evidence type="ECO:0000313" key="8">
    <source>
        <dbReference type="Proteomes" id="UP000027195"/>
    </source>
</evidence>
<dbReference type="Gene3D" id="1.20.1070.10">
    <property type="entry name" value="Rhodopsin 7-helix transmembrane proteins"/>
    <property type="match status" value="1"/>
</dbReference>
<feature type="compositionally biased region" description="Basic residues" evidence="5">
    <location>
        <begin position="319"/>
        <end position="330"/>
    </location>
</feature>
<feature type="transmembrane region" description="Helical" evidence="6">
    <location>
        <begin position="126"/>
        <end position="145"/>
    </location>
</feature>
<dbReference type="PANTHER" id="PTHR23112:SF37">
    <property type="entry name" value="G PROTEIN-COUPLED RECEPTOR GPR1"/>
    <property type="match status" value="1"/>
</dbReference>